<reference evidence="2" key="1">
    <citation type="submission" date="2016-12" db="EMBL/GenBank/DDBJ databases">
        <title>Whole genome sequencing of Sphingomonas koreensis.</title>
        <authorList>
            <person name="Conlan S."/>
            <person name="Thomas P.J."/>
            <person name="Mullikin J."/>
            <person name="Palmore T.N."/>
            <person name="Frank K.M."/>
            <person name="Segre J.A."/>
        </authorList>
    </citation>
    <scope>NUCLEOTIDE SEQUENCE</scope>
    <source>
        <strain evidence="2">ABOJV</strain>
    </source>
</reference>
<keyword evidence="5" id="KW-1185">Reference proteome</keyword>
<dbReference type="STRING" id="93064.BRX40_20430"/>
<sequence length="224" mass="24442">MLVSRLLCAATAAAALSGAAPASAQFYFKGPDIAGPRVTGEEPGILAQQLPGATPVELRAAMVWNLRAALNVAALQCQFAKTLLTLPNYNTILKDHSAELNSSYATLTKYFMRTNKTAKAGQMALDQYGTRVYSSFSAVHAQLTFCAAADDVSHQVVFTPRGQVGEVAALRLRELRNSLTKWGEQQFPGIYYAHIPVSAQIPMFGNEKCWRKNVYTPSRCLPKR</sequence>
<dbReference type="KEGG" id="skr:BRX40_20430"/>
<reference evidence="6 7" key="3">
    <citation type="submission" date="2018-07" db="EMBL/GenBank/DDBJ databases">
        <title>Genomic and Epidemiologic Investigation of an Indolent Hospital Outbreak.</title>
        <authorList>
            <person name="Johnson R.C."/>
            <person name="Deming C."/>
            <person name="Conlan S."/>
            <person name="Zellmer C.J."/>
            <person name="Michelin A.V."/>
            <person name="Lee-Lin S."/>
            <person name="Thomas P.J."/>
            <person name="Park M."/>
            <person name="Weingarten R.A."/>
            <person name="Less J."/>
            <person name="Dekker J.P."/>
            <person name="Frank K.M."/>
            <person name="Musser K.A."/>
            <person name="Mcquiston J.R."/>
            <person name="Henderson D.K."/>
            <person name="Lau A.F."/>
            <person name="Palmore T.N."/>
            <person name="Segre J.A."/>
        </authorList>
    </citation>
    <scope>NUCLEOTIDE SEQUENCE [LARGE SCALE GENOMIC DNA]</scope>
    <source>
        <strain evidence="4 7">SK-CDC1_0717</strain>
        <strain evidence="3 6">SK-NIH.Env10_0317</strain>
    </source>
</reference>
<dbReference type="EMBL" id="QQYZ01000022">
    <property type="protein sequence ID" value="RSY78786.1"/>
    <property type="molecule type" value="Genomic_DNA"/>
</dbReference>
<protein>
    <submittedName>
        <fullName evidence="2">Uncharacterized protein</fullName>
    </submittedName>
</protein>
<feature type="chain" id="PRO_5009867424" evidence="1">
    <location>
        <begin position="25"/>
        <end position="224"/>
    </location>
</feature>
<dbReference type="OrthoDB" id="7467144at2"/>
<evidence type="ECO:0000313" key="7">
    <source>
        <dbReference type="Proteomes" id="UP000287746"/>
    </source>
</evidence>
<reference evidence="5" key="2">
    <citation type="submission" date="2016-12" db="EMBL/GenBank/DDBJ databases">
        <title>Whole genome sequencing of Sphingomonas sp. ABOJV.</title>
        <authorList>
            <person name="Conlan S."/>
            <person name="Thomas P.J."/>
            <person name="Mullikin J."/>
            <person name="Palmore T.N."/>
            <person name="Frank K.M."/>
            <person name="Segre J.A."/>
        </authorList>
    </citation>
    <scope>NUCLEOTIDE SEQUENCE [LARGE SCALE GENOMIC DNA]</scope>
    <source>
        <strain evidence="5">ABOJV</strain>
    </source>
</reference>
<keyword evidence="1" id="KW-0732">Signal</keyword>
<feature type="signal peptide" evidence="1">
    <location>
        <begin position="1"/>
        <end position="24"/>
    </location>
</feature>
<gene>
    <name evidence="2" type="ORF">BRX40_20430</name>
    <name evidence="3" type="ORF">CA257_03025</name>
    <name evidence="4" type="ORF">DAH66_18265</name>
</gene>
<dbReference type="EMBL" id="QQWO01000002">
    <property type="protein sequence ID" value="RSV06990.1"/>
    <property type="molecule type" value="Genomic_DNA"/>
</dbReference>
<evidence type="ECO:0000313" key="4">
    <source>
        <dbReference type="EMBL" id="RSY78786.1"/>
    </source>
</evidence>
<evidence type="ECO:0000313" key="2">
    <source>
        <dbReference type="EMBL" id="APR54474.1"/>
    </source>
</evidence>
<dbReference type="EMBL" id="CP018820">
    <property type="protein sequence ID" value="APR54474.1"/>
    <property type="molecule type" value="Genomic_DNA"/>
</dbReference>
<organism evidence="2 5">
    <name type="scientific">Sphingomonas koreensis</name>
    <dbReference type="NCBI Taxonomy" id="93064"/>
    <lineage>
        <taxon>Bacteria</taxon>
        <taxon>Pseudomonadati</taxon>
        <taxon>Pseudomonadota</taxon>
        <taxon>Alphaproteobacteria</taxon>
        <taxon>Sphingomonadales</taxon>
        <taxon>Sphingomonadaceae</taxon>
        <taxon>Sphingomonas</taxon>
    </lineage>
</organism>
<dbReference type="RefSeq" id="WP_066573624.1">
    <property type="nucleotide sequence ID" value="NZ_CP018820.1"/>
</dbReference>
<dbReference type="Proteomes" id="UP000287746">
    <property type="component" value="Unassembled WGS sequence"/>
</dbReference>
<dbReference type="GeneID" id="44134935"/>
<evidence type="ECO:0000256" key="1">
    <source>
        <dbReference type="SAM" id="SignalP"/>
    </source>
</evidence>
<name>A0A1L6JEX9_9SPHN</name>
<evidence type="ECO:0000313" key="3">
    <source>
        <dbReference type="EMBL" id="RSV06990.1"/>
    </source>
</evidence>
<dbReference type="Proteomes" id="UP000286681">
    <property type="component" value="Unassembled WGS sequence"/>
</dbReference>
<accession>A0A1L6JEX9</accession>
<proteinExistence type="predicted"/>
<dbReference type="Proteomes" id="UP000185161">
    <property type="component" value="Chromosome"/>
</dbReference>
<evidence type="ECO:0000313" key="6">
    <source>
        <dbReference type="Proteomes" id="UP000286681"/>
    </source>
</evidence>
<dbReference type="AlphaFoldDB" id="A0A1L6JEX9"/>
<evidence type="ECO:0000313" key="5">
    <source>
        <dbReference type="Proteomes" id="UP000185161"/>
    </source>
</evidence>